<feature type="region of interest" description="Disordered" evidence="1">
    <location>
        <begin position="1"/>
        <end position="25"/>
    </location>
</feature>
<dbReference type="GeneID" id="54422362"/>
<reference evidence="4" key="3">
    <citation type="submission" date="2025-04" db="UniProtKB">
        <authorList>
            <consortium name="RefSeq"/>
        </authorList>
    </citation>
    <scope>IDENTIFICATION</scope>
    <source>
        <strain evidence="4">CBS 781.70</strain>
    </source>
</reference>
<dbReference type="EMBL" id="ML975154">
    <property type="protein sequence ID" value="KAF1813927.1"/>
    <property type="molecule type" value="Genomic_DNA"/>
</dbReference>
<evidence type="ECO:0000313" key="4">
    <source>
        <dbReference type="RefSeq" id="XP_033535558.1"/>
    </source>
</evidence>
<name>A0A6G1G771_9PEZI</name>
<dbReference type="Proteomes" id="UP000504638">
    <property type="component" value="Unplaced"/>
</dbReference>
<dbReference type="OrthoDB" id="3924768at2759"/>
<proteinExistence type="predicted"/>
<dbReference type="RefSeq" id="XP_033535558.1">
    <property type="nucleotide sequence ID" value="XM_033681792.1"/>
</dbReference>
<reference evidence="4" key="2">
    <citation type="submission" date="2020-04" db="EMBL/GenBank/DDBJ databases">
        <authorList>
            <consortium name="NCBI Genome Project"/>
        </authorList>
    </citation>
    <scope>NUCLEOTIDE SEQUENCE</scope>
    <source>
        <strain evidence="4">CBS 781.70</strain>
    </source>
</reference>
<dbReference type="AlphaFoldDB" id="A0A6G1G771"/>
<feature type="compositionally biased region" description="Basic and acidic residues" evidence="1">
    <location>
        <begin position="200"/>
        <end position="213"/>
    </location>
</feature>
<sequence>MARAVHMDMAQSTTTAPDNRDLDPPQCSPILSDATTLVSSSEGRIDDAARISRYHMYHRKHGNTHYTLTPIILPQKENLFHPPKAFRKDRKTADDPSLAEDLHDQTFYVHKPTLIFHHPPRTLRRGSSKHASPVCLTRNSGFWRRWTLQFSSRLGDEGVLDPRGVVAREVDAGKAAGEGRLKGYGVRRWRILGESGKEHYNKARQCRKEEKKSKSNKKQRSHNMAPKDSVSEADQIIADQVVHLDWTSPFSRDTRRYHFRYADIEFYWKGTGTVRETKQLGYLCKFNHLKLVARVPVSSGRSDDEDKSDNEPGLDMRDLILGKYTSSIACRKSGILELYDGAILKFLEEYVPKESLEDWKHLDTDDELEAIRQTRLYEVIVATAICMIVGEWQKRQAVKKVIAAIVGEGAGGGGDAGG</sequence>
<gene>
    <name evidence="2 4" type="ORF">P152DRAFT_481109</name>
</gene>
<organism evidence="2">
    <name type="scientific">Eremomyces bilateralis CBS 781.70</name>
    <dbReference type="NCBI Taxonomy" id="1392243"/>
    <lineage>
        <taxon>Eukaryota</taxon>
        <taxon>Fungi</taxon>
        <taxon>Dikarya</taxon>
        <taxon>Ascomycota</taxon>
        <taxon>Pezizomycotina</taxon>
        <taxon>Dothideomycetes</taxon>
        <taxon>Dothideomycetes incertae sedis</taxon>
        <taxon>Eremomycetales</taxon>
        <taxon>Eremomycetaceae</taxon>
        <taxon>Eremomyces</taxon>
    </lineage>
</organism>
<accession>A0A6G1G771</accession>
<protein>
    <submittedName>
        <fullName evidence="2 4">Uncharacterized protein</fullName>
    </submittedName>
</protein>
<keyword evidence="3" id="KW-1185">Reference proteome</keyword>
<evidence type="ECO:0000256" key="1">
    <source>
        <dbReference type="SAM" id="MobiDB-lite"/>
    </source>
</evidence>
<evidence type="ECO:0000313" key="3">
    <source>
        <dbReference type="Proteomes" id="UP000504638"/>
    </source>
</evidence>
<reference evidence="2 4" key="1">
    <citation type="submission" date="2020-01" db="EMBL/GenBank/DDBJ databases">
        <authorList>
            <consortium name="DOE Joint Genome Institute"/>
            <person name="Haridas S."/>
            <person name="Albert R."/>
            <person name="Binder M."/>
            <person name="Bloem J."/>
            <person name="Labutti K."/>
            <person name="Salamov A."/>
            <person name="Andreopoulos B."/>
            <person name="Baker S.E."/>
            <person name="Barry K."/>
            <person name="Bills G."/>
            <person name="Bluhm B.H."/>
            <person name="Cannon C."/>
            <person name="Castanera R."/>
            <person name="Culley D.E."/>
            <person name="Daum C."/>
            <person name="Ezra D."/>
            <person name="Gonzalez J.B."/>
            <person name="Henrissat B."/>
            <person name="Kuo A."/>
            <person name="Liang C."/>
            <person name="Lipzen A."/>
            <person name="Lutzoni F."/>
            <person name="Magnuson J."/>
            <person name="Mondo S."/>
            <person name="Nolan M."/>
            <person name="Ohm R."/>
            <person name="Pangilinan J."/>
            <person name="Park H.-J."/>
            <person name="Ramirez L."/>
            <person name="Alfaro M."/>
            <person name="Sun H."/>
            <person name="Tritt A."/>
            <person name="Yoshinaga Y."/>
            <person name="Zwiers L.-H."/>
            <person name="Turgeon B.G."/>
            <person name="Goodwin S.B."/>
            <person name="Spatafora J.W."/>
            <person name="Crous P.W."/>
            <person name="Grigoriev I.V."/>
        </authorList>
    </citation>
    <scope>NUCLEOTIDE SEQUENCE</scope>
    <source>
        <strain evidence="2 4">CBS 781.70</strain>
    </source>
</reference>
<evidence type="ECO:0000313" key="2">
    <source>
        <dbReference type="EMBL" id="KAF1813927.1"/>
    </source>
</evidence>
<feature type="region of interest" description="Disordered" evidence="1">
    <location>
        <begin position="200"/>
        <end position="230"/>
    </location>
</feature>